<accession>A0A3L8P4G4</accession>
<keyword evidence="2" id="KW-1185">Reference proteome</keyword>
<gene>
    <name evidence="1" type="ORF">D9V37_09135</name>
</gene>
<dbReference type="Proteomes" id="UP000281708">
    <property type="component" value="Unassembled WGS sequence"/>
</dbReference>
<sequence>MVMSLIEWTRLEPGQVEALVAMFVNRERMGSTRITPSRGDGGVDILDRGAGPTGGDVVYQVKRYTDGFSTSQKASVKDSWDTLRSDPRWDDLRVEEWHLVMPLDPSPEAELWLQDLAKDSGVSATWRGLGFVEQLAAKFPDVVDYYLKGGATRIREAQAEVLTLMGLDNVGTATSTQEVTERVQRALGVLDHDPHYRFEFRFGEGPLPTPPADRPGLVLHTAQGTRDGGRWITVDVIARCVASADVEPITINGRFEAEPGTELAKAIQEFYEYGAPVHAEDAFTGELTAPAGLGGELTSATVQIGTAINTDLGDNPAMHLDILGPDDTVLASVDMDRTERSQGLDGSGIRVVLREVNGIFELEERWNLTQQTESRHIRSGDITGLPVRVAVPGIQFLTELKSPNRIRISSRHTAPGRGVVDEHTDFGWDQEQVGGLAAVRRILEVLNVIQDHVGTVIRVPDFPKVDPGQFQAWRFAAAMLQGRELTATIPEGQALTFDLDSEIEVEDSVAVSLPWEVTIDDQVIDLGRYEVLLDEPTLVHRAPVAGGFSHTFTTKDNRIKQRRASATT</sequence>
<dbReference type="AlphaFoldDB" id="A0A3L8P4G4"/>
<dbReference type="EMBL" id="RDBE01000006">
    <property type="protein sequence ID" value="RLV50021.1"/>
    <property type="molecule type" value="Genomic_DNA"/>
</dbReference>
<name>A0A3L8P4G4_9ACTN</name>
<evidence type="ECO:0000313" key="1">
    <source>
        <dbReference type="EMBL" id="RLV50021.1"/>
    </source>
</evidence>
<evidence type="ECO:0000313" key="2">
    <source>
        <dbReference type="Proteomes" id="UP000281708"/>
    </source>
</evidence>
<protein>
    <submittedName>
        <fullName evidence="1">Uncharacterized protein</fullName>
    </submittedName>
</protein>
<organism evidence="1 2">
    <name type="scientific">Nocardioides mangrovicus</name>
    <dbReference type="NCBI Taxonomy" id="2478913"/>
    <lineage>
        <taxon>Bacteria</taxon>
        <taxon>Bacillati</taxon>
        <taxon>Actinomycetota</taxon>
        <taxon>Actinomycetes</taxon>
        <taxon>Propionibacteriales</taxon>
        <taxon>Nocardioidaceae</taxon>
        <taxon>Nocardioides</taxon>
    </lineage>
</organism>
<comment type="caution">
    <text evidence="1">The sequence shown here is derived from an EMBL/GenBank/DDBJ whole genome shotgun (WGS) entry which is preliminary data.</text>
</comment>
<reference evidence="1 2" key="1">
    <citation type="submission" date="2018-10" db="EMBL/GenBank/DDBJ databases">
        <title>Marmoricola sp. 4Q3S-7 whole genome shotgun sequence.</title>
        <authorList>
            <person name="Li F."/>
        </authorList>
    </citation>
    <scope>NUCLEOTIDE SEQUENCE [LARGE SCALE GENOMIC DNA]</scope>
    <source>
        <strain evidence="1 2">4Q3S-7</strain>
    </source>
</reference>
<proteinExistence type="predicted"/>